<comment type="caution">
    <text evidence="2">The sequence shown here is derived from an EMBL/GenBank/DDBJ whole genome shotgun (WGS) entry which is preliminary data.</text>
</comment>
<evidence type="ECO:0000256" key="1">
    <source>
        <dbReference type="SAM" id="MobiDB-lite"/>
    </source>
</evidence>
<evidence type="ECO:0000313" key="3">
    <source>
        <dbReference type="Proteomes" id="UP000775547"/>
    </source>
</evidence>
<protein>
    <submittedName>
        <fullName evidence="2">Uncharacterized protein</fullName>
    </submittedName>
</protein>
<sequence length="51" mass="5772">MSKNKSAEEFVERMQAAQEEAKAALAKAKDDMERYYNQQHAPAPKYAPGDK</sequence>
<gene>
    <name evidence="2" type="ORF">DXG03_009180</name>
</gene>
<keyword evidence="3" id="KW-1185">Reference proteome</keyword>
<dbReference type="Proteomes" id="UP000775547">
    <property type="component" value="Unassembled WGS sequence"/>
</dbReference>
<reference evidence="2" key="2">
    <citation type="submission" date="2021-10" db="EMBL/GenBank/DDBJ databases">
        <title>Phylogenomics reveals ancestral predisposition of the termite-cultivated fungus Termitomyces towards a domesticated lifestyle.</title>
        <authorList>
            <person name="Auxier B."/>
            <person name="Grum-Grzhimaylo A."/>
            <person name="Cardenas M.E."/>
            <person name="Lodge J.D."/>
            <person name="Laessoe T."/>
            <person name="Pedersen O."/>
            <person name="Smith M.E."/>
            <person name="Kuyper T.W."/>
            <person name="Franco-Molano E.A."/>
            <person name="Baroni T.J."/>
            <person name="Aanen D.K."/>
        </authorList>
    </citation>
    <scope>NUCLEOTIDE SEQUENCE</scope>
    <source>
        <strain evidence="2">AP01</strain>
        <tissue evidence="2">Mycelium</tissue>
    </source>
</reference>
<feature type="non-terminal residue" evidence="2">
    <location>
        <position position="51"/>
    </location>
</feature>
<dbReference type="EMBL" id="JABCKV010008450">
    <property type="protein sequence ID" value="KAG5632999.1"/>
    <property type="molecule type" value="Genomic_DNA"/>
</dbReference>
<proteinExistence type="predicted"/>
<reference evidence="2" key="1">
    <citation type="submission" date="2020-07" db="EMBL/GenBank/DDBJ databases">
        <authorList>
            <person name="Nieuwenhuis M."/>
            <person name="Van De Peppel L.J.J."/>
        </authorList>
    </citation>
    <scope>NUCLEOTIDE SEQUENCE</scope>
    <source>
        <strain evidence="2">AP01</strain>
        <tissue evidence="2">Mycelium</tissue>
    </source>
</reference>
<name>A0A9P7K1H8_9AGAR</name>
<feature type="region of interest" description="Disordered" evidence="1">
    <location>
        <begin position="28"/>
        <end position="51"/>
    </location>
</feature>
<dbReference type="AlphaFoldDB" id="A0A9P7K1H8"/>
<evidence type="ECO:0000313" key="2">
    <source>
        <dbReference type="EMBL" id="KAG5632999.1"/>
    </source>
</evidence>
<accession>A0A9P7K1H8</accession>
<organism evidence="2 3">
    <name type="scientific">Asterophora parasitica</name>
    <dbReference type="NCBI Taxonomy" id="117018"/>
    <lineage>
        <taxon>Eukaryota</taxon>
        <taxon>Fungi</taxon>
        <taxon>Dikarya</taxon>
        <taxon>Basidiomycota</taxon>
        <taxon>Agaricomycotina</taxon>
        <taxon>Agaricomycetes</taxon>
        <taxon>Agaricomycetidae</taxon>
        <taxon>Agaricales</taxon>
        <taxon>Tricholomatineae</taxon>
        <taxon>Lyophyllaceae</taxon>
        <taxon>Asterophora</taxon>
    </lineage>
</organism>